<feature type="compositionally biased region" description="Low complexity" evidence="4">
    <location>
        <begin position="804"/>
        <end position="815"/>
    </location>
</feature>
<feature type="region of interest" description="Disordered" evidence="4">
    <location>
        <begin position="230"/>
        <end position="249"/>
    </location>
</feature>
<feature type="compositionally biased region" description="Basic and acidic residues" evidence="4">
    <location>
        <begin position="125"/>
        <end position="134"/>
    </location>
</feature>
<accession>A0A2M8WTL6</accession>
<dbReference type="Gene3D" id="3.40.50.300">
    <property type="entry name" value="P-loop containing nucleotide triphosphate hydrolases"/>
    <property type="match status" value="2"/>
</dbReference>
<feature type="region of interest" description="Disordered" evidence="4">
    <location>
        <begin position="788"/>
        <end position="815"/>
    </location>
</feature>
<evidence type="ECO:0000256" key="1">
    <source>
        <dbReference type="ARBA" id="ARBA00022741"/>
    </source>
</evidence>
<dbReference type="Pfam" id="PF01580">
    <property type="entry name" value="FtsK_SpoIIIE"/>
    <property type="match status" value="1"/>
</dbReference>
<evidence type="ECO:0000256" key="3">
    <source>
        <dbReference type="PROSITE-ProRule" id="PRU00289"/>
    </source>
</evidence>
<dbReference type="CDD" id="cd01127">
    <property type="entry name" value="TrwB_TraG_TraD_VirD4"/>
    <property type="match status" value="1"/>
</dbReference>
<feature type="binding site" evidence="3">
    <location>
        <begin position="589"/>
        <end position="596"/>
    </location>
    <ligand>
        <name>ATP</name>
        <dbReference type="ChEBI" id="CHEBI:30616"/>
    </ligand>
</feature>
<dbReference type="InterPro" id="IPR027417">
    <property type="entry name" value="P-loop_NTPase"/>
</dbReference>
<evidence type="ECO:0000313" key="6">
    <source>
        <dbReference type="EMBL" id="PJI94224.1"/>
    </source>
</evidence>
<proteinExistence type="predicted"/>
<organism evidence="6 7">
    <name type="scientific">Luteimicrobium subarcticum</name>
    <dbReference type="NCBI Taxonomy" id="620910"/>
    <lineage>
        <taxon>Bacteria</taxon>
        <taxon>Bacillati</taxon>
        <taxon>Actinomycetota</taxon>
        <taxon>Actinomycetes</taxon>
        <taxon>Micrococcales</taxon>
        <taxon>Luteimicrobium</taxon>
    </lineage>
</organism>
<feature type="region of interest" description="Disordered" evidence="4">
    <location>
        <begin position="16"/>
        <end position="49"/>
    </location>
</feature>
<dbReference type="InterPro" id="IPR003593">
    <property type="entry name" value="AAA+_ATPase"/>
</dbReference>
<protein>
    <submittedName>
        <fullName evidence="6">S-DNA-T family DNA segregation ATPase FtsK/SpoIIIE</fullName>
    </submittedName>
</protein>
<keyword evidence="1 3" id="KW-0547">Nucleotide-binding</keyword>
<dbReference type="PANTHER" id="PTHR22683">
    <property type="entry name" value="SPORULATION PROTEIN RELATED"/>
    <property type="match status" value="1"/>
</dbReference>
<dbReference type="EMBL" id="PGTZ01000007">
    <property type="protein sequence ID" value="PJI94224.1"/>
    <property type="molecule type" value="Genomic_DNA"/>
</dbReference>
<keyword evidence="7" id="KW-1185">Reference proteome</keyword>
<feature type="compositionally biased region" description="Gly residues" evidence="4">
    <location>
        <begin position="330"/>
        <end position="342"/>
    </location>
</feature>
<feature type="region of interest" description="Disordered" evidence="4">
    <location>
        <begin position="328"/>
        <end position="367"/>
    </location>
</feature>
<dbReference type="Proteomes" id="UP000231586">
    <property type="component" value="Unassembled WGS sequence"/>
</dbReference>
<gene>
    <name evidence="6" type="ORF">CLV34_1712</name>
</gene>
<sequence>MPDDAVHGVLPADGVVGVPGATTRHDRRVLAPSPPSSRADPRPHRGAAAGTVRVEVTPGEDVLLPVGASVAEVRAALAHLLLRPELARATFHVDGRALPDTHPVGVPPLVGGATLHTAPRQRPRRAADGPHEPSPDTALLHAPAHLAVVAGPDAGTLHPVGPGSAAALGLRVHPRRHHVVVRATRTSRWLGAGARARGPWWTGRPRRWRAGRAVDVDGNVVVLRGPVHAGVPAQRATPPGPGVPEATPDHRARLTSPATWATALAPAAGAVSLAAMSGRPWLALLGLLGPVALLAPRRPDRAERGALPAVLVDPAVLVAGALLDTAAAGTGSGSGSGTGTGTVPGAFSGASATSGPPDHTTVPAVPGRPLGPHLAVVGPSGPVAALARTLVLAAVLAGRDVVVHHPDAASADWAWLRWSGTAARLDVRRDDVPAGTLLVVDLRRPCPATLAATTRTWSRRGDRAVLLLLRSSAQVPAWCATAEVDAAVVRWRPRAAPERVEPAPGIAPHVAEAALRHVSGRPRPGGPTGLPDHVSLTHLLGIDPARALAAATDAWRRPPAGLRTVLGVGPGGPVEVDLTTDGPHALVAGTTGSGKSELLQTLVLGLALRHSPQDVAVALVDFKGGASFGACADLPHVVGRVTDLDADEAARALAGLRTEVHRRERLLAAAGLTRLDTALDTDEGRLTRLVVVVDEFRALADDLPDLLPGLLRIAAQGRSLGIHLVLATQRPAGAVSADVRANVSLRVALRTSDPADSYDTLGVPDAALLETVPGRAILRRGAAAPEPFQAAHAGSAPGDDGVRRAPAWGAAPASGPDAAVPVAEALVAACRAAAAGMPRPRRPWAPPLPHPLRAATLPRDDHEATTARNGPAAGLTAGPTAALALGLVDVVAEQRLDALRWDPASGPLVVAGPPRSGRTTTLRTTVAAHLARPGATAVVLATDHADWADLAGRPDVVVADLREASRGARLLLRSADPRDAAPGGTVPPLVVVDGVERWRAALVACPTGGDSAPLDAVLERPRRLAVAATTPRGLVAGTVVVLGTGDRHDDLLLGMPADLAGRRALPGRGACLTAGRASACQVAQADVVPAGEVRDRGVHGRGPGTGHGGGPGAGGGADAGDAPLLAHRRDPDTSAAPAGVPVPAGQGLLVVGPPSSGRSHALGRLVQGRRVRLVATVDALLARRAGAHGAAVVTRWDDAGVAALTAALTGDGGTVVIDDADTAPAAVRTLVDTAWASRGEAGAAVLALSAGVDALHRTTGALAAPDRVGRLVLVLGAAVGRRTAGADTRWTLDADPAPGAGVLLGAGDAVPVVVVGPDGTRDAPGGQVI</sequence>
<dbReference type="SMART" id="SM00382">
    <property type="entry name" value="AAA"/>
    <property type="match status" value="3"/>
</dbReference>
<name>A0A2M8WTL6_9MICO</name>
<evidence type="ECO:0000256" key="2">
    <source>
        <dbReference type="ARBA" id="ARBA00022840"/>
    </source>
</evidence>
<feature type="region of interest" description="Disordered" evidence="4">
    <location>
        <begin position="103"/>
        <end position="138"/>
    </location>
</feature>
<feature type="compositionally biased region" description="Gly residues" evidence="4">
    <location>
        <begin position="1100"/>
        <end position="1118"/>
    </location>
</feature>
<reference evidence="6 7" key="1">
    <citation type="submission" date="2017-11" db="EMBL/GenBank/DDBJ databases">
        <title>Genomic Encyclopedia of Archaeal and Bacterial Type Strains, Phase II (KMG-II): From Individual Species to Whole Genera.</title>
        <authorList>
            <person name="Goeker M."/>
        </authorList>
    </citation>
    <scope>NUCLEOTIDE SEQUENCE [LARGE SCALE GENOMIC DNA]</scope>
    <source>
        <strain evidence="6 7">DSM 22413</strain>
    </source>
</reference>
<feature type="region of interest" description="Disordered" evidence="4">
    <location>
        <begin position="1094"/>
        <end position="1138"/>
    </location>
</feature>
<keyword evidence="2 3" id="KW-0067">ATP-binding</keyword>
<dbReference type="PROSITE" id="PS50901">
    <property type="entry name" value="FTSK"/>
    <property type="match status" value="1"/>
</dbReference>
<evidence type="ECO:0000259" key="5">
    <source>
        <dbReference type="PROSITE" id="PS50901"/>
    </source>
</evidence>
<dbReference type="GO" id="GO:0003677">
    <property type="term" value="F:DNA binding"/>
    <property type="evidence" value="ECO:0007669"/>
    <property type="project" value="InterPro"/>
</dbReference>
<dbReference type="GO" id="GO:0005524">
    <property type="term" value="F:ATP binding"/>
    <property type="evidence" value="ECO:0007669"/>
    <property type="project" value="UniProtKB-UniRule"/>
</dbReference>
<comment type="caution">
    <text evidence="6">The sequence shown here is derived from an EMBL/GenBank/DDBJ whole genome shotgun (WGS) entry which is preliminary data.</text>
</comment>
<dbReference type="InterPro" id="IPR002543">
    <property type="entry name" value="FtsK_dom"/>
</dbReference>
<evidence type="ECO:0000313" key="7">
    <source>
        <dbReference type="Proteomes" id="UP000231586"/>
    </source>
</evidence>
<dbReference type="PANTHER" id="PTHR22683:SF1">
    <property type="entry name" value="TYPE VII SECRETION SYSTEM PROTEIN ESSC"/>
    <property type="match status" value="1"/>
</dbReference>
<evidence type="ECO:0000256" key="4">
    <source>
        <dbReference type="SAM" id="MobiDB-lite"/>
    </source>
</evidence>
<feature type="domain" description="FtsK" evidence="5">
    <location>
        <begin position="571"/>
        <end position="758"/>
    </location>
</feature>
<dbReference type="SUPFAM" id="SSF52540">
    <property type="entry name" value="P-loop containing nucleoside triphosphate hydrolases"/>
    <property type="match status" value="1"/>
</dbReference>
<dbReference type="InterPro" id="IPR050206">
    <property type="entry name" value="FtsK/SpoIIIE/SftA"/>
</dbReference>